<accession>A0A8H6X8G1</accession>
<dbReference type="InterPro" id="IPR016166">
    <property type="entry name" value="FAD-bd_PCMH"/>
</dbReference>
<dbReference type="OrthoDB" id="9983560at2759"/>
<dbReference type="Pfam" id="PF01565">
    <property type="entry name" value="FAD_binding_4"/>
    <property type="match status" value="1"/>
</dbReference>
<dbReference type="GO" id="GO:0071949">
    <property type="term" value="F:FAD binding"/>
    <property type="evidence" value="ECO:0007669"/>
    <property type="project" value="InterPro"/>
</dbReference>
<comment type="caution">
    <text evidence="4">The sequence shown here is derived from an EMBL/GenBank/DDBJ whole genome shotgun (WGS) entry which is preliminary data.</text>
</comment>
<dbReference type="InterPro" id="IPR006094">
    <property type="entry name" value="Oxid_FAD_bind_N"/>
</dbReference>
<sequence>MRNSSPEGCRAGAVSPKSAVTIGAGVSFSELTDFSEVNNLTIPSGGDLSVGAAGGYPQAGGHGILSNVHGLAADRVLQYEVVTPRGDHLLANECQNTDLFFALRGGGGGTFGVVLKMTTLVFPAAPINAVFAAFNSSVPGHRLDFVRFVTDISLGLANQGWGTYIIPAAGILLANPILTPAEANASMNALRTFVTSNLTGSFTMTVEPNYKTFFNNYIGALIHVPVGIPLTISSRLIPAENFKTESGRTSLADALDKVVDEVDIAIAFATTPFLHGDKNQTSVSPAWYQSLWHVALGNTWNFNTSESDVAKKYSDLTAAADPFRQLAPTSGAYQNEADVYEPNHEGCILLGSTLSASALNQEEIVESYDIGADKELTGIKPVTRNIYWIAGSVVSAFGWLGANNSRYKCYI</sequence>
<keyword evidence="5" id="KW-1185">Reference proteome</keyword>
<dbReference type="Gene3D" id="3.30.465.10">
    <property type="match status" value="1"/>
</dbReference>
<reference evidence="4" key="1">
    <citation type="submission" date="2020-05" db="EMBL/GenBank/DDBJ databases">
        <title>Mycena genomes resolve the evolution of fungal bioluminescence.</title>
        <authorList>
            <person name="Tsai I.J."/>
        </authorList>
    </citation>
    <scope>NUCLEOTIDE SEQUENCE</scope>
    <source>
        <strain evidence="4">CCC161011</strain>
    </source>
</reference>
<dbReference type="InterPro" id="IPR036318">
    <property type="entry name" value="FAD-bd_PCMH-like_sf"/>
</dbReference>
<evidence type="ECO:0000256" key="1">
    <source>
        <dbReference type="ARBA" id="ARBA00005466"/>
    </source>
</evidence>
<organism evidence="4 5">
    <name type="scientific">Mycena venus</name>
    <dbReference type="NCBI Taxonomy" id="2733690"/>
    <lineage>
        <taxon>Eukaryota</taxon>
        <taxon>Fungi</taxon>
        <taxon>Dikarya</taxon>
        <taxon>Basidiomycota</taxon>
        <taxon>Agaricomycotina</taxon>
        <taxon>Agaricomycetes</taxon>
        <taxon>Agaricomycetidae</taxon>
        <taxon>Agaricales</taxon>
        <taxon>Marasmiineae</taxon>
        <taxon>Mycenaceae</taxon>
        <taxon>Mycena</taxon>
    </lineage>
</organism>
<keyword evidence="2" id="KW-0560">Oxidoreductase</keyword>
<proteinExistence type="inferred from homology"/>
<dbReference type="EMBL" id="JACAZI010000023">
    <property type="protein sequence ID" value="KAF7336134.1"/>
    <property type="molecule type" value="Genomic_DNA"/>
</dbReference>
<dbReference type="InterPro" id="IPR050432">
    <property type="entry name" value="FAD-linked_Oxidoreductases_BP"/>
</dbReference>
<feature type="domain" description="FAD-binding PCMH-type" evidence="3">
    <location>
        <begin position="1"/>
        <end position="124"/>
    </location>
</feature>
<dbReference type="AlphaFoldDB" id="A0A8H6X8G1"/>
<comment type="similarity">
    <text evidence="1">Belongs to the oxygen-dependent FAD-linked oxidoreductase family.</text>
</comment>
<gene>
    <name evidence="4" type="ORF">MVEN_02160700</name>
</gene>
<protein>
    <submittedName>
        <fullName evidence="4">FAD-binding domain-containing protein</fullName>
    </submittedName>
</protein>
<dbReference type="PANTHER" id="PTHR13878">
    <property type="entry name" value="GULONOLACTONE OXIDASE"/>
    <property type="match status" value="1"/>
</dbReference>
<dbReference type="SUPFAM" id="SSF56176">
    <property type="entry name" value="FAD-binding/transporter-associated domain-like"/>
    <property type="match status" value="1"/>
</dbReference>
<evidence type="ECO:0000259" key="3">
    <source>
        <dbReference type="PROSITE" id="PS51387"/>
    </source>
</evidence>
<dbReference type="PANTHER" id="PTHR13878:SF91">
    <property type="entry name" value="FAD BINDING DOMAIN PROTEIN (AFU_ORTHOLOGUE AFUA_6G12070)-RELATED"/>
    <property type="match status" value="1"/>
</dbReference>
<dbReference type="InterPro" id="IPR016169">
    <property type="entry name" value="FAD-bd_PCMH_sub2"/>
</dbReference>
<evidence type="ECO:0000256" key="2">
    <source>
        <dbReference type="ARBA" id="ARBA00023002"/>
    </source>
</evidence>
<dbReference type="GO" id="GO:0016491">
    <property type="term" value="F:oxidoreductase activity"/>
    <property type="evidence" value="ECO:0007669"/>
    <property type="project" value="UniProtKB-KW"/>
</dbReference>
<dbReference type="PROSITE" id="PS51387">
    <property type="entry name" value="FAD_PCMH"/>
    <property type="match status" value="1"/>
</dbReference>
<evidence type="ECO:0000313" key="4">
    <source>
        <dbReference type="EMBL" id="KAF7336134.1"/>
    </source>
</evidence>
<evidence type="ECO:0000313" key="5">
    <source>
        <dbReference type="Proteomes" id="UP000620124"/>
    </source>
</evidence>
<dbReference type="Proteomes" id="UP000620124">
    <property type="component" value="Unassembled WGS sequence"/>
</dbReference>
<name>A0A8H6X8G1_9AGAR</name>